<dbReference type="InterPro" id="IPR036397">
    <property type="entry name" value="RNaseH_sf"/>
</dbReference>
<evidence type="ECO:0000256" key="1">
    <source>
        <dbReference type="ARBA" id="ARBA00035012"/>
    </source>
</evidence>
<reference evidence="4 5" key="1">
    <citation type="journal article" date="2016" name="Nat. Commun.">
        <title>Thousands of microbial genomes shed light on interconnected biogeochemical processes in an aquifer system.</title>
        <authorList>
            <person name="Anantharaman K."/>
            <person name="Brown C.T."/>
            <person name="Hug L.A."/>
            <person name="Sharon I."/>
            <person name="Castelle C.J."/>
            <person name="Probst A.J."/>
            <person name="Thomas B.C."/>
            <person name="Singh A."/>
            <person name="Wilkins M.J."/>
            <person name="Karaoz U."/>
            <person name="Brodie E.L."/>
            <person name="Williams K.H."/>
            <person name="Hubbard S.S."/>
            <person name="Banfield J.F."/>
        </authorList>
    </citation>
    <scope>NUCLEOTIDE SEQUENCE [LARGE SCALE GENOMIC DNA]</scope>
</reference>
<dbReference type="InterPro" id="IPR003165">
    <property type="entry name" value="Piwi"/>
</dbReference>
<proteinExistence type="inferred from homology"/>
<gene>
    <name evidence="4" type="ORF">A2264_03905</name>
</gene>
<dbReference type="GO" id="GO:0003676">
    <property type="term" value="F:nucleic acid binding"/>
    <property type="evidence" value="ECO:0007669"/>
    <property type="project" value="InterPro"/>
</dbReference>
<dbReference type="SUPFAM" id="SSF53098">
    <property type="entry name" value="Ribonuclease H-like"/>
    <property type="match status" value="1"/>
</dbReference>
<evidence type="ECO:0000256" key="2">
    <source>
        <dbReference type="ARBA" id="ARBA00035032"/>
    </source>
</evidence>
<dbReference type="EMBL" id="MEVT01000013">
    <property type="protein sequence ID" value="OGC62722.1"/>
    <property type="molecule type" value="Genomic_DNA"/>
</dbReference>
<dbReference type="SMART" id="SM00950">
    <property type="entry name" value="Piwi"/>
    <property type="match status" value="1"/>
</dbReference>
<protein>
    <recommendedName>
        <fullName evidence="2">Protein argonaute</fullName>
    </recommendedName>
</protein>
<dbReference type="Gene3D" id="3.30.420.10">
    <property type="entry name" value="Ribonuclease H-like superfamily/Ribonuclease H"/>
    <property type="match status" value="1"/>
</dbReference>
<sequence>MQFGIPTQLIWPRTLDITGRPTAPGMRQVQDIATRAWNFTTALYHKAGGSPWRLDGVRGDVCFVGVSFYREILEANPMLRTSMAQAFTAAGDGYVLRGNSFEWSDSQRERSPHLDSKSAAALIRDVLELYQRQNRRSLPSRLVIHKTSRFSDEEIQGFEAACRIVPQHDFVAFGNRGIQFYRTGDYPPVRGTFVKFSDTEFALYTDGYIPYLRTYPGARIPRPVEIIEHHGDSPWNIVLQEVLALTKMNWNTADFSCSMPITVAFSRKVGEVLAELPQELPPRPEYRYYM</sequence>
<evidence type="ECO:0000313" key="5">
    <source>
        <dbReference type="Proteomes" id="UP000176614"/>
    </source>
</evidence>
<dbReference type="AlphaFoldDB" id="A0A1F4VZY0"/>
<feature type="domain" description="Piwi" evidence="3">
    <location>
        <begin position="4"/>
        <end position="278"/>
    </location>
</feature>
<evidence type="ECO:0000313" key="4">
    <source>
        <dbReference type="EMBL" id="OGC62722.1"/>
    </source>
</evidence>
<dbReference type="Proteomes" id="UP000176614">
    <property type="component" value="Unassembled WGS sequence"/>
</dbReference>
<comment type="similarity">
    <text evidence="1">Belongs to the argonaute family. Long pAgo subfamily.</text>
</comment>
<dbReference type="CDD" id="cd04659">
    <property type="entry name" value="Piwi_piwi-like_ProArk"/>
    <property type="match status" value="1"/>
</dbReference>
<name>A0A1F4VZY0_UNCKA</name>
<dbReference type="InterPro" id="IPR012337">
    <property type="entry name" value="RNaseH-like_sf"/>
</dbReference>
<accession>A0A1F4VZY0</accession>
<comment type="caution">
    <text evidence="4">The sequence shown here is derived from an EMBL/GenBank/DDBJ whole genome shotgun (WGS) entry which is preliminary data.</text>
</comment>
<evidence type="ECO:0000259" key="3">
    <source>
        <dbReference type="SMART" id="SM00950"/>
    </source>
</evidence>
<organism evidence="4 5">
    <name type="scientific">candidate division WWE3 bacterium RIFOXYA2_FULL_46_9</name>
    <dbReference type="NCBI Taxonomy" id="1802636"/>
    <lineage>
        <taxon>Bacteria</taxon>
        <taxon>Katanobacteria</taxon>
    </lineage>
</organism>